<sequence>MRYFLHPPEVRQKTEPVFLAFSERLLTLHEKRVRLLKKTRSAKPSSEPLQEAYKRRRIMELLGRQTGDGFVGTSLIATGGPQRCITSQIPKKTVPSICDRNTNFDIESKLFYQKPEAIKSQRGVFIGSSESP</sequence>
<evidence type="ECO:0000313" key="1">
    <source>
        <dbReference type="EMBL" id="KAK6638715.1"/>
    </source>
</evidence>
<dbReference type="Proteomes" id="UP001372834">
    <property type="component" value="Unassembled WGS sequence"/>
</dbReference>
<protein>
    <submittedName>
        <fullName evidence="1">Uncharacterized protein</fullName>
    </submittedName>
</protein>
<evidence type="ECO:0000313" key="2">
    <source>
        <dbReference type="Proteomes" id="UP001372834"/>
    </source>
</evidence>
<organism evidence="1 2">
    <name type="scientific">Polyplax serrata</name>
    <name type="common">Common mouse louse</name>
    <dbReference type="NCBI Taxonomy" id="468196"/>
    <lineage>
        <taxon>Eukaryota</taxon>
        <taxon>Metazoa</taxon>
        <taxon>Ecdysozoa</taxon>
        <taxon>Arthropoda</taxon>
        <taxon>Hexapoda</taxon>
        <taxon>Insecta</taxon>
        <taxon>Pterygota</taxon>
        <taxon>Neoptera</taxon>
        <taxon>Paraneoptera</taxon>
        <taxon>Psocodea</taxon>
        <taxon>Troctomorpha</taxon>
        <taxon>Phthiraptera</taxon>
        <taxon>Anoplura</taxon>
        <taxon>Polyplacidae</taxon>
        <taxon>Polyplax</taxon>
    </lineage>
</organism>
<dbReference type="EMBL" id="JAWJWE010000003">
    <property type="protein sequence ID" value="KAK6638715.1"/>
    <property type="molecule type" value="Genomic_DNA"/>
</dbReference>
<dbReference type="AlphaFoldDB" id="A0AAN8S577"/>
<reference evidence="1 2" key="1">
    <citation type="submission" date="2023-10" db="EMBL/GenBank/DDBJ databases">
        <title>Genomes of two closely related lineages of the louse Polyplax serrata with different host specificities.</title>
        <authorList>
            <person name="Martinu J."/>
            <person name="Tarabai H."/>
            <person name="Stefka J."/>
            <person name="Hypsa V."/>
        </authorList>
    </citation>
    <scope>NUCLEOTIDE SEQUENCE [LARGE SCALE GENOMIC DNA]</scope>
    <source>
        <strain evidence="1">HR10_N</strain>
    </source>
</reference>
<proteinExistence type="predicted"/>
<name>A0AAN8S577_POLSC</name>
<gene>
    <name evidence="1" type="ORF">RUM43_006982</name>
</gene>
<accession>A0AAN8S577</accession>
<comment type="caution">
    <text evidence="1">The sequence shown here is derived from an EMBL/GenBank/DDBJ whole genome shotgun (WGS) entry which is preliminary data.</text>
</comment>